<accession>A0A6A6VTA1</accession>
<feature type="region of interest" description="Disordered" evidence="1">
    <location>
        <begin position="99"/>
        <end position="127"/>
    </location>
</feature>
<keyword evidence="4" id="KW-1185">Reference proteome</keyword>
<feature type="chain" id="PRO_5025427413" description="GPI anchored serine-threonine rich protein" evidence="2">
    <location>
        <begin position="20"/>
        <end position="263"/>
    </location>
</feature>
<feature type="region of interest" description="Disordered" evidence="1">
    <location>
        <begin position="190"/>
        <end position="241"/>
    </location>
</feature>
<keyword evidence="2" id="KW-0732">Signal</keyword>
<dbReference type="Proteomes" id="UP000799437">
    <property type="component" value="Unassembled WGS sequence"/>
</dbReference>
<evidence type="ECO:0000313" key="4">
    <source>
        <dbReference type="Proteomes" id="UP000799437"/>
    </source>
</evidence>
<feature type="compositionally biased region" description="Polar residues" evidence="1">
    <location>
        <begin position="190"/>
        <end position="214"/>
    </location>
</feature>
<sequence length="263" mass="26513">MKVAYVLEFALLSAGLVAANKKKTLIHPEVRRAAALFSRQTDFCDNGTTCADCFGEGNIPCQTYYCYNPDAGEQCCSDGTFCVGDASCCDGGLGSPETDVSSPTPTSESSPSSTVSSPPSQSSDWTCDESDTNEECCQKGDPSYAYCPGADTSFQILCYAPADGEVCCNDGTSCTGGSDCCGSAGVNTSPADNPQATSRVVSGQSGVSLNTGRPTSSRQTGGAGGARTTGNEPAPSSTNAANTKGAIEGVAAIAVGAIGLALL</sequence>
<feature type="signal peptide" evidence="2">
    <location>
        <begin position="1"/>
        <end position="19"/>
    </location>
</feature>
<evidence type="ECO:0000313" key="3">
    <source>
        <dbReference type="EMBL" id="KAF2753443.1"/>
    </source>
</evidence>
<dbReference type="EMBL" id="ML996584">
    <property type="protein sequence ID" value="KAF2753443.1"/>
    <property type="molecule type" value="Genomic_DNA"/>
</dbReference>
<protein>
    <recommendedName>
        <fullName evidence="5">GPI anchored serine-threonine rich protein</fullName>
    </recommendedName>
</protein>
<organism evidence="3 4">
    <name type="scientific">Pseudovirgaria hyperparasitica</name>
    <dbReference type="NCBI Taxonomy" id="470096"/>
    <lineage>
        <taxon>Eukaryota</taxon>
        <taxon>Fungi</taxon>
        <taxon>Dikarya</taxon>
        <taxon>Ascomycota</taxon>
        <taxon>Pezizomycotina</taxon>
        <taxon>Dothideomycetes</taxon>
        <taxon>Dothideomycetes incertae sedis</taxon>
        <taxon>Acrospermales</taxon>
        <taxon>Acrospermaceae</taxon>
        <taxon>Pseudovirgaria</taxon>
    </lineage>
</organism>
<proteinExistence type="predicted"/>
<gene>
    <name evidence="3" type="ORF">EJ05DRAFT_480452</name>
</gene>
<dbReference type="AlphaFoldDB" id="A0A6A6VTA1"/>
<dbReference type="GeneID" id="54485922"/>
<evidence type="ECO:0000256" key="1">
    <source>
        <dbReference type="SAM" id="MobiDB-lite"/>
    </source>
</evidence>
<dbReference type="RefSeq" id="XP_033595894.1">
    <property type="nucleotide sequence ID" value="XM_033744868.1"/>
</dbReference>
<feature type="compositionally biased region" description="Low complexity" evidence="1">
    <location>
        <begin position="99"/>
        <end position="124"/>
    </location>
</feature>
<reference evidence="3" key="1">
    <citation type="journal article" date="2020" name="Stud. Mycol.">
        <title>101 Dothideomycetes genomes: a test case for predicting lifestyles and emergence of pathogens.</title>
        <authorList>
            <person name="Haridas S."/>
            <person name="Albert R."/>
            <person name="Binder M."/>
            <person name="Bloem J."/>
            <person name="Labutti K."/>
            <person name="Salamov A."/>
            <person name="Andreopoulos B."/>
            <person name="Baker S."/>
            <person name="Barry K."/>
            <person name="Bills G."/>
            <person name="Bluhm B."/>
            <person name="Cannon C."/>
            <person name="Castanera R."/>
            <person name="Culley D."/>
            <person name="Daum C."/>
            <person name="Ezra D."/>
            <person name="Gonzalez J."/>
            <person name="Henrissat B."/>
            <person name="Kuo A."/>
            <person name="Liang C."/>
            <person name="Lipzen A."/>
            <person name="Lutzoni F."/>
            <person name="Magnuson J."/>
            <person name="Mondo S."/>
            <person name="Nolan M."/>
            <person name="Ohm R."/>
            <person name="Pangilinan J."/>
            <person name="Park H.-J."/>
            <person name="Ramirez L."/>
            <person name="Alfaro M."/>
            <person name="Sun H."/>
            <person name="Tritt A."/>
            <person name="Yoshinaga Y."/>
            <person name="Zwiers L.-H."/>
            <person name="Turgeon B."/>
            <person name="Goodwin S."/>
            <person name="Spatafora J."/>
            <person name="Crous P."/>
            <person name="Grigoriev I."/>
        </authorList>
    </citation>
    <scope>NUCLEOTIDE SEQUENCE</scope>
    <source>
        <strain evidence="3">CBS 121739</strain>
    </source>
</reference>
<name>A0A6A6VTA1_9PEZI</name>
<evidence type="ECO:0000256" key="2">
    <source>
        <dbReference type="SAM" id="SignalP"/>
    </source>
</evidence>
<evidence type="ECO:0008006" key="5">
    <source>
        <dbReference type="Google" id="ProtNLM"/>
    </source>
</evidence>
<dbReference type="OrthoDB" id="5409186at2759"/>